<name>A0AAD5D6H4_AMBAR</name>
<evidence type="ECO:0000313" key="2">
    <source>
        <dbReference type="EMBL" id="KAI7754743.1"/>
    </source>
</evidence>
<evidence type="ECO:0000256" key="1">
    <source>
        <dbReference type="SAM" id="MobiDB-lite"/>
    </source>
</evidence>
<protein>
    <submittedName>
        <fullName evidence="2">Uncharacterized protein</fullName>
    </submittedName>
</protein>
<sequence length="200" mass="20363">MGPSRAGVGLGHSTSSSGIFFQGEMQSQGLGNSHLGSFGNSMNSFNGNMRSNMVSVSGEITNSIGGSSLVTDANSGLSGGGGGGGPRLQRSASANNESYMRLPASPLSFSSNNVSISGSSVIDGPSAMQAGTNQDPDSQQVAPRQGASTGMSLPPTRGGQVSLPNGSRALGSFGQDDDNISHLQKKPRLDIKQEDIMQQQ</sequence>
<feature type="non-terminal residue" evidence="2">
    <location>
        <position position="200"/>
    </location>
</feature>
<reference evidence="2" key="1">
    <citation type="submission" date="2022-06" db="EMBL/GenBank/DDBJ databases">
        <title>Uncovering the hologenomic basis of an extraordinary plant invasion.</title>
        <authorList>
            <person name="Bieker V.C."/>
            <person name="Martin M.D."/>
            <person name="Gilbert T."/>
            <person name="Hodgins K."/>
            <person name="Battlay P."/>
            <person name="Petersen B."/>
            <person name="Wilson J."/>
        </authorList>
    </citation>
    <scope>NUCLEOTIDE SEQUENCE</scope>
    <source>
        <strain evidence="2">AA19_3_7</strain>
        <tissue evidence="2">Leaf</tissue>
    </source>
</reference>
<dbReference type="EMBL" id="JAMZMK010002608">
    <property type="protein sequence ID" value="KAI7754743.1"/>
    <property type="molecule type" value="Genomic_DNA"/>
</dbReference>
<dbReference type="PANTHER" id="PTHR10378">
    <property type="entry name" value="LIM DOMAIN-BINDING PROTEIN"/>
    <property type="match status" value="1"/>
</dbReference>
<organism evidence="2 3">
    <name type="scientific">Ambrosia artemisiifolia</name>
    <name type="common">Common ragweed</name>
    <dbReference type="NCBI Taxonomy" id="4212"/>
    <lineage>
        <taxon>Eukaryota</taxon>
        <taxon>Viridiplantae</taxon>
        <taxon>Streptophyta</taxon>
        <taxon>Embryophyta</taxon>
        <taxon>Tracheophyta</taxon>
        <taxon>Spermatophyta</taxon>
        <taxon>Magnoliopsida</taxon>
        <taxon>eudicotyledons</taxon>
        <taxon>Gunneridae</taxon>
        <taxon>Pentapetalae</taxon>
        <taxon>asterids</taxon>
        <taxon>campanulids</taxon>
        <taxon>Asterales</taxon>
        <taxon>Asteraceae</taxon>
        <taxon>Asteroideae</taxon>
        <taxon>Heliantheae alliance</taxon>
        <taxon>Heliantheae</taxon>
        <taxon>Ambrosia</taxon>
    </lineage>
</organism>
<proteinExistence type="predicted"/>
<comment type="caution">
    <text evidence="2">The sequence shown here is derived from an EMBL/GenBank/DDBJ whole genome shotgun (WGS) entry which is preliminary data.</text>
</comment>
<feature type="compositionally biased region" description="Polar residues" evidence="1">
    <location>
        <begin position="129"/>
        <end position="151"/>
    </location>
</feature>
<feature type="compositionally biased region" description="Basic and acidic residues" evidence="1">
    <location>
        <begin position="187"/>
        <end position="200"/>
    </location>
</feature>
<feature type="compositionally biased region" description="Polar residues" evidence="1">
    <location>
        <begin position="62"/>
        <end position="76"/>
    </location>
</feature>
<evidence type="ECO:0000313" key="3">
    <source>
        <dbReference type="Proteomes" id="UP001206925"/>
    </source>
</evidence>
<accession>A0AAD5D6H4</accession>
<keyword evidence="3" id="KW-1185">Reference proteome</keyword>
<feature type="region of interest" description="Disordered" evidence="1">
    <location>
        <begin position="120"/>
        <end position="200"/>
    </location>
</feature>
<feature type="region of interest" description="Disordered" evidence="1">
    <location>
        <begin position="62"/>
        <end position="107"/>
    </location>
</feature>
<dbReference type="AlphaFoldDB" id="A0AAD5D6H4"/>
<dbReference type="Proteomes" id="UP001206925">
    <property type="component" value="Unassembled WGS sequence"/>
</dbReference>
<dbReference type="InterPro" id="IPR029005">
    <property type="entry name" value="LIM-bd/SEUSS"/>
</dbReference>
<feature type="compositionally biased region" description="Gly residues" evidence="1">
    <location>
        <begin position="77"/>
        <end position="86"/>
    </location>
</feature>
<gene>
    <name evidence="2" type="ORF">M8C21_004822</name>
</gene>